<evidence type="ECO:0000256" key="2">
    <source>
        <dbReference type="ARBA" id="ARBA00022603"/>
    </source>
</evidence>
<dbReference type="Pfam" id="PF00303">
    <property type="entry name" value="Thymidylat_synt"/>
    <property type="match status" value="1"/>
</dbReference>
<dbReference type="Proteomes" id="UP000154968">
    <property type="component" value="Segment"/>
</dbReference>
<gene>
    <name evidence="7" type="primary">147R</name>
    <name evidence="7" type="ORF">IIV22_147R</name>
</gene>
<dbReference type="HAMAP" id="MF_00008">
    <property type="entry name" value="Thymidy_synth_bact"/>
    <property type="match status" value="1"/>
</dbReference>
<dbReference type="EMBL" id="HF920633">
    <property type="protein sequence ID" value="CCV01824.1"/>
    <property type="molecule type" value="Genomic_DNA"/>
</dbReference>
<evidence type="ECO:0000256" key="1">
    <source>
        <dbReference type="ARBA" id="ARBA00011947"/>
    </source>
</evidence>
<dbReference type="PROSITE" id="PS00091">
    <property type="entry name" value="THYMIDYLATE_SYNTHASE"/>
    <property type="match status" value="1"/>
</dbReference>
<evidence type="ECO:0000256" key="5">
    <source>
        <dbReference type="PROSITE-ProRule" id="PRU10016"/>
    </source>
</evidence>
<dbReference type="SUPFAM" id="SSF55831">
    <property type="entry name" value="Thymidylate synthase/dCMP hydroxymethylase"/>
    <property type="match status" value="1"/>
</dbReference>
<dbReference type="EC" id="2.1.1.45" evidence="1"/>
<dbReference type="InterPro" id="IPR023451">
    <property type="entry name" value="Thymidate_synth/dCMP_Mease_dom"/>
</dbReference>
<dbReference type="KEGG" id="vg:16414486"/>
<accession>S6DDS2</accession>
<keyword evidence="3" id="KW-0808">Transferase</keyword>
<dbReference type="GeneID" id="16414486"/>
<dbReference type="CDD" id="cd00351">
    <property type="entry name" value="TS_Pyrimidine_HMase"/>
    <property type="match status" value="1"/>
</dbReference>
<evidence type="ECO:0000256" key="3">
    <source>
        <dbReference type="ARBA" id="ARBA00022679"/>
    </source>
</evidence>
<feature type="domain" description="Thymidylate synthase/dCMP hydroxymethylase" evidence="6">
    <location>
        <begin position="4"/>
        <end position="297"/>
    </location>
</feature>
<evidence type="ECO:0000313" key="8">
    <source>
        <dbReference type="Proteomes" id="UP000154968"/>
    </source>
</evidence>
<dbReference type="InterPro" id="IPR020940">
    <property type="entry name" value="Thymidylate_synthase_AS"/>
</dbReference>
<dbReference type="PANTHER" id="PTHR11548:SF2">
    <property type="entry name" value="THYMIDYLATE SYNTHASE"/>
    <property type="match status" value="1"/>
</dbReference>
<keyword evidence="4" id="KW-0545">Nucleotide biosynthesis</keyword>
<evidence type="ECO:0000259" key="6">
    <source>
        <dbReference type="Pfam" id="PF00303"/>
    </source>
</evidence>
<proteinExistence type="inferred from homology"/>
<name>S6DDS2_9VIRU</name>
<feature type="active site" evidence="5">
    <location>
        <position position="168"/>
    </location>
</feature>
<dbReference type="InterPro" id="IPR000398">
    <property type="entry name" value="Thymidylate_synthase"/>
</dbReference>
<evidence type="ECO:0000256" key="4">
    <source>
        <dbReference type="ARBA" id="ARBA00022727"/>
    </source>
</evidence>
<dbReference type="Gene3D" id="3.30.572.10">
    <property type="entry name" value="Thymidylate synthase/dCMP hydroxymethylase domain"/>
    <property type="match status" value="1"/>
</dbReference>
<evidence type="ECO:0000313" key="7">
    <source>
        <dbReference type="EMBL" id="CCV01824.1"/>
    </source>
</evidence>
<keyword evidence="8" id="KW-1185">Reference proteome</keyword>
<dbReference type="RefSeq" id="YP_008357445.1">
    <property type="nucleotide sequence ID" value="NC_021901.1"/>
</dbReference>
<reference evidence="7 8" key="1">
    <citation type="journal article" date="2013" name="J. Gen. Virol.">
        <title>Complete genome sequence of invertebrate iridescent virus 22 isolated from a blackfly larva.</title>
        <authorList>
            <person name="Piegu B."/>
            <person name="Guizard S."/>
            <person name="Spears T."/>
            <person name="Cruaud C."/>
            <person name="Couloux A."/>
            <person name="Bideshi D.K."/>
            <person name="Federici B.A."/>
            <person name="Bigot Y."/>
        </authorList>
    </citation>
    <scope>NUCLEOTIDE SEQUENCE [LARGE SCALE GENOMIC DNA]</scope>
</reference>
<dbReference type="FunFam" id="3.30.572.10:FF:000013">
    <property type="entry name" value="Thymidylate synthase"/>
    <property type="match status" value="1"/>
</dbReference>
<keyword evidence="2" id="KW-0489">Methyltransferase</keyword>
<dbReference type="PRINTS" id="PR00108">
    <property type="entry name" value="THYMDSNTHASE"/>
</dbReference>
<protein>
    <recommendedName>
        <fullName evidence="1">thymidylate synthase</fullName>
        <ecNumber evidence="1">2.1.1.45</ecNumber>
    </recommendedName>
</protein>
<dbReference type="PANTHER" id="PTHR11548">
    <property type="entry name" value="THYMIDYLATE SYNTHASE 1"/>
    <property type="match status" value="1"/>
</dbReference>
<dbReference type="InterPro" id="IPR036926">
    <property type="entry name" value="Thymidate_synth/dCMP_Mease_sf"/>
</dbReference>
<dbReference type="InterPro" id="IPR045097">
    <property type="entry name" value="Thymidate_synth/dCMP_Mease"/>
</dbReference>
<dbReference type="GO" id="GO:0032259">
    <property type="term" value="P:methylation"/>
    <property type="evidence" value="ECO:0007669"/>
    <property type="project" value="UniProtKB-KW"/>
</dbReference>
<dbReference type="NCBIfam" id="TIGR03284">
    <property type="entry name" value="thym_sym"/>
    <property type="match status" value="1"/>
</dbReference>
<organism evidence="7 8">
    <name type="scientific">Invertebrate iridescent virus 22</name>
    <dbReference type="NCBI Taxonomy" id="345198"/>
    <lineage>
        <taxon>Viruses</taxon>
        <taxon>Varidnaviria</taxon>
        <taxon>Bamfordvirae</taxon>
        <taxon>Nucleocytoviricota</taxon>
        <taxon>Megaviricetes</taxon>
        <taxon>Pimascovirales</taxon>
        <taxon>Pimascovirales incertae sedis</taxon>
        <taxon>Iridoviridae</taxon>
        <taxon>Betairidovirinae</taxon>
        <taxon>Chloriridovirus</taxon>
        <taxon>Chloriridovirus simulium1</taxon>
    </lineage>
</organism>
<dbReference type="GO" id="GO:0006231">
    <property type="term" value="P:dTMP biosynthetic process"/>
    <property type="evidence" value="ECO:0007669"/>
    <property type="project" value="InterPro"/>
</dbReference>
<dbReference type="GO" id="GO:0004799">
    <property type="term" value="F:thymidylate synthase activity"/>
    <property type="evidence" value="ECO:0007669"/>
    <property type="project" value="UniProtKB-EC"/>
</dbReference>
<sequence length="297" mass="34153">MEENYLNLVDEVIQTGDYRVDRTKIGTFSLFGKHLEFDLSSGTIPLLTTKKIVYTNILKELLWVIKGSTDSKQLNDIGVKVWNDNGSREFLDLCGFTERKEGDLGPIYGFQWRHAGAQYIDCDTDYTGQGVDQLSQTINTLQNNPESRRMLIDSWNVPQLDKMVLPPCHTLAQFYVRKKSILDCQLYQRSADLGLGVPYNIGFYSFLILVLSKWCNLTPGKFIHTFGDVHVYSNHVEPLKVQLKRKPYTFPNVKFTGLFSLNDLDNQSLQECCSKWCNSFKVENYTTHPFIKMQMAV</sequence>